<keyword evidence="2" id="KW-1185">Reference proteome</keyword>
<dbReference type="Proteomes" id="UP001444661">
    <property type="component" value="Unassembled WGS sequence"/>
</dbReference>
<accession>A0ABR1SY22</accession>
<evidence type="ECO:0008006" key="3">
    <source>
        <dbReference type="Google" id="ProtNLM"/>
    </source>
</evidence>
<reference evidence="1 2" key="1">
    <citation type="submission" date="2023-01" db="EMBL/GenBank/DDBJ databases">
        <title>Analysis of 21 Apiospora genomes using comparative genomics revels a genus with tremendous synthesis potential of carbohydrate active enzymes and secondary metabolites.</title>
        <authorList>
            <person name="Sorensen T."/>
        </authorList>
    </citation>
    <scope>NUCLEOTIDE SEQUENCE [LARGE SCALE GENOMIC DNA]</scope>
    <source>
        <strain evidence="1 2">CBS 33761</strain>
    </source>
</reference>
<gene>
    <name evidence="1" type="ORF">PG993_006859</name>
</gene>
<name>A0ABR1SY22_9PEZI</name>
<evidence type="ECO:0000313" key="2">
    <source>
        <dbReference type="Proteomes" id="UP001444661"/>
    </source>
</evidence>
<organism evidence="1 2">
    <name type="scientific">Apiospora rasikravindrae</name>
    <dbReference type="NCBI Taxonomy" id="990691"/>
    <lineage>
        <taxon>Eukaryota</taxon>
        <taxon>Fungi</taxon>
        <taxon>Dikarya</taxon>
        <taxon>Ascomycota</taxon>
        <taxon>Pezizomycotina</taxon>
        <taxon>Sordariomycetes</taxon>
        <taxon>Xylariomycetidae</taxon>
        <taxon>Amphisphaeriales</taxon>
        <taxon>Apiosporaceae</taxon>
        <taxon>Apiospora</taxon>
    </lineage>
</organism>
<comment type="caution">
    <text evidence="1">The sequence shown here is derived from an EMBL/GenBank/DDBJ whole genome shotgun (WGS) entry which is preliminary data.</text>
</comment>
<dbReference type="EMBL" id="JAQQWK010000006">
    <property type="protein sequence ID" value="KAK8038448.1"/>
    <property type="molecule type" value="Genomic_DNA"/>
</dbReference>
<protein>
    <recommendedName>
        <fullName evidence="3">F-box domain-containing protein</fullName>
    </recommendedName>
</protein>
<evidence type="ECO:0000313" key="1">
    <source>
        <dbReference type="EMBL" id="KAK8038448.1"/>
    </source>
</evidence>
<sequence>MDKLPVEILGIIAGILRDNSYKHTSKYGIASHSAISSTWQHAIEPWTFESLRIRSDQLNTLSRTLSPRRCRYIRRIYYTVIIPFDEADVQPTEQKARFSEAFTDALRRLFRVLAENNDSGGRGRVKLEVVKVRSLKDIDSWTPRSEYLEPHIGLVDYDDLPVVHSISGLKLSEDQKARKTSLLTGPLLAARLPNLSSMTLEGYDYSSTAEDTPLAVSMHDWRHRLAVTLADERFVAGSHLRHVTLEADAFDPNPWRKEGFVAPNYCVANEAGMYDPLGAALRNWSQTLSSLQLRGSFDGSLFWPSGAEPPEVAMRVASPSTPRWPYLEKFITHLSVCSPDGMWYFDCPPGEVRRSLPNDGALQALFAAWVRALSHMPALKQASLYWSLKVGDPRNSHSAENHWAVSFLAPGIPHDWWVHQKLEGWEDGIAPDEARHPRLLFDAMQGWRPKETTMDMIHEIARRRFPGTELITLSVDPKGKVTRE</sequence>
<proteinExistence type="predicted"/>